<feature type="chain" id="PRO_5045215822" evidence="1">
    <location>
        <begin position="32"/>
        <end position="130"/>
    </location>
</feature>
<keyword evidence="3" id="KW-1185">Reference proteome</keyword>
<feature type="signal peptide" evidence="1">
    <location>
        <begin position="1"/>
        <end position="31"/>
    </location>
</feature>
<keyword evidence="1" id="KW-0732">Signal</keyword>
<evidence type="ECO:0000256" key="1">
    <source>
        <dbReference type="SAM" id="SignalP"/>
    </source>
</evidence>
<sequence length="130" mass="14723">MRLILRTRLRSMTFALVLLVAMAGLAGIAGATPPPKEDQIILALIQRVETRTDLVFVRNGSDHNAAEAAKHLRSKYKYFKVELIDAEDFIERCGSRSELTRKPYKVRTADGSVRDAGDFLREELRALRQH</sequence>
<evidence type="ECO:0000313" key="3">
    <source>
        <dbReference type="Proteomes" id="UP001385892"/>
    </source>
</evidence>
<name>A0ABU8WGR7_9BURK</name>
<protein>
    <submittedName>
        <fullName evidence="2">DUF5329 family protein</fullName>
    </submittedName>
</protein>
<reference evidence="2 3" key="1">
    <citation type="submission" date="2024-03" db="EMBL/GenBank/DDBJ databases">
        <title>Novel species of the genus Variovorax.</title>
        <authorList>
            <person name="Liu Q."/>
            <person name="Xin Y.-H."/>
        </authorList>
    </citation>
    <scope>NUCLEOTIDE SEQUENCE [LARGE SCALE GENOMIC DNA]</scope>
    <source>
        <strain evidence="2 3">KACC 18900</strain>
    </source>
</reference>
<dbReference type="InterPro" id="IPR035242">
    <property type="entry name" value="DUF5329"/>
</dbReference>
<accession>A0ABU8WGR7</accession>
<gene>
    <name evidence="2" type="ORF">WKW82_08610</name>
</gene>
<dbReference type="RefSeq" id="WP_340341851.1">
    <property type="nucleotide sequence ID" value="NZ_JBBKZT010000003.1"/>
</dbReference>
<comment type="caution">
    <text evidence="2">The sequence shown here is derived from an EMBL/GenBank/DDBJ whole genome shotgun (WGS) entry which is preliminary data.</text>
</comment>
<dbReference type="Proteomes" id="UP001385892">
    <property type="component" value="Unassembled WGS sequence"/>
</dbReference>
<organism evidence="2 3">
    <name type="scientific">Variovorax rhizosphaerae</name>
    <dbReference type="NCBI Taxonomy" id="1836200"/>
    <lineage>
        <taxon>Bacteria</taxon>
        <taxon>Pseudomonadati</taxon>
        <taxon>Pseudomonadota</taxon>
        <taxon>Betaproteobacteria</taxon>
        <taxon>Burkholderiales</taxon>
        <taxon>Comamonadaceae</taxon>
        <taxon>Variovorax</taxon>
    </lineage>
</organism>
<dbReference type="Pfam" id="PF17263">
    <property type="entry name" value="DUF5329"/>
    <property type="match status" value="1"/>
</dbReference>
<dbReference type="EMBL" id="JBBKZT010000003">
    <property type="protein sequence ID" value="MEJ8846708.1"/>
    <property type="molecule type" value="Genomic_DNA"/>
</dbReference>
<proteinExistence type="predicted"/>
<evidence type="ECO:0000313" key="2">
    <source>
        <dbReference type="EMBL" id="MEJ8846708.1"/>
    </source>
</evidence>